<dbReference type="EMBL" id="ANMO01000203">
    <property type="protein sequence ID" value="EMB14896.1"/>
    <property type="molecule type" value="Genomic_DNA"/>
</dbReference>
<protein>
    <submittedName>
        <fullName evidence="1">Uncharacterized protein</fullName>
    </submittedName>
</protein>
<reference evidence="1" key="2">
    <citation type="journal article" date="2013" name="Mar. Genomics">
        <title>Expression of sulfatases in Rhodopirellula baltica and the diversity of sulfatases in the genus Rhodopirellula.</title>
        <authorList>
            <person name="Wegner C.E."/>
            <person name="Richter-Heitmann T."/>
            <person name="Klindworth A."/>
            <person name="Klockow C."/>
            <person name="Richter M."/>
            <person name="Achstetter T."/>
            <person name="Glockner F.O."/>
            <person name="Harder J."/>
        </authorList>
    </citation>
    <scope>NUCLEOTIDE SEQUENCE [LARGE SCALE GENOMIC DNA]</scope>
    <source>
        <strain evidence="1">6C</strain>
    </source>
</reference>
<proteinExistence type="predicted"/>
<evidence type="ECO:0000313" key="1">
    <source>
        <dbReference type="EMBL" id="EMB14896.1"/>
    </source>
</evidence>
<name>M2A4V9_9BACT</name>
<comment type="caution">
    <text evidence="1">The sequence shown here is derived from an EMBL/GenBank/DDBJ whole genome shotgun (WGS) entry which is preliminary data.</text>
</comment>
<sequence>MTSEAEAVVKEKQWHAMFKDERNRCESFKTIANDAENPLMFHWYRYENDTEASTR</sequence>
<organism evidence="1 2">
    <name type="scientific">Rhodopirellula europaea 6C</name>
    <dbReference type="NCBI Taxonomy" id="1263867"/>
    <lineage>
        <taxon>Bacteria</taxon>
        <taxon>Pseudomonadati</taxon>
        <taxon>Planctomycetota</taxon>
        <taxon>Planctomycetia</taxon>
        <taxon>Pirellulales</taxon>
        <taxon>Pirellulaceae</taxon>
        <taxon>Rhodopirellula</taxon>
    </lineage>
</organism>
<accession>M2A4V9</accession>
<gene>
    <name evidence="1" type="ORF">RE6C_04354</name>
</gene>
<reference evidence="1" key="1">
    <citation type="submission" date="2012-11" db="EMBL/GenBank/DDBJ databases">
        <title>Permanent draft genomes of Rhodopirellula europaea strain SH398 and 6C.</title>
        <authorList>
            <person name="Richter M."/>
            <person name="Richter-Heitmann T."/>
            <person name="Frank C."/>
            <person name="Harder J."/>
            <person name="Glockner F.O."/>
        </authorList>
    </citation>
    <scope>NUCLEOTIDE SEQUENCE</scope>
    <source>
        <strain evidence="1">6C</strain>
    </source>
</reference>
<dbReference type="PATRIC" id="fig|1263867.3.peg.4669"/>
<evidence type="ECO:0000313" key="2">
    <source>
        <dbReference type="Proteomes" id="UP000011529"/>
    </source>
</evidence>
<dbReference type="AlphaFoldDB" id="M2A4V9"/>
<dbReference type="Proteomes" id="UP000011529">
    <property type="component" value="Unassembled WGS sequence"/>
</dbReference>
<keyword evidence="2" id="KW-1185">Reference proteome</keyword>